<evidence type="ECO:0000313" key="3">
    <source>
        <dbReference type="Proteomes" id="UP001154015"/>
    </source>
</evidence>
<dbReference type="Proteomes" id="UP001154015">
    <property type="component" value="Unassembled WGS sequence"/>
</dbReference>
<proteinExistence type="predicted"/>
<reference evidence="2" key="1">
    <citation type="submission" date="2022-03" db="EMBL/GenBank/DDBJ databases">
        <authorList>
            <person name="Leyn A S."/>
        </authorList>
    </citation>
    <scope>NUCLEOTIDE SEQUENCE</scope>
    <source>
        <strain evidence="2">Streptomyces globisporus 4-3</strain>
    </source>
</reference>
<evidence type="ECO:0000313" key="2">
    <source>
        <dbReference type="EMBL" id="CAH9414273.1"/>
    </source>
</evidence>
<name>A0ABM9GTW2_STRGL</name>
<feature type="compositionally biased region" description="Basic and acidic residues" evidence="1">
    <location>
        <begin position="31"/>
        <end position="41"/>
    </location>
</feature>
<keyword evidence="3" id="KW-1185">Reference proteome</keyword>
<protein>
    <submittedName>
        <fullName evidence="2">Uncharacterized protein</fullName>
    </submittedName>
</protein>
<gene>
    <name evidence="2" type="ORF">SGL43_01276</name>
</gene>
<feature type="region of interest" description="Disordered" evidence="1">
    <location>
        <begin position="1"/>
        <end position="41"/>
    </location>
</feature>
<dbReference type="EMBL" id="CAKXYP010000003">
    <property type="protein sequence ID" value="CAH9414273.1"/>
    <property type="molecule type" value="Genomic_DNA"/>
</dbReference>
<comment type="caution">
    <text evidence="2">The sequence shown here is derived from an EMBL/GenBank/DDBJ whole genome shotgun (WGS) entry which is preliminary data.</text>
</comment>
<organism evidence="2 3">
    <name type="scientific">Streptomyces globisporus</name>
    <dbReference type="NCBI Taxonomy" id="1908"/>
    <lineage>
        <taxon>Bacteria</taxon>
        <taxon>Bacillati</taxon>
        <taxon>Actinomycetota</taxon>
        <taxon>Actinomycetes</taxon>
        <taxon>Kitasatosporales</taxon>
        <taxon>Streptomycetaceae</taxon>
        <taxon>Streptomyces</taxon>
    </lineage>
</organism>
<evidence type="ECO:0000256" key="1">
    <source>
        <dbReference type="SAM" id="MobiDB-lite"/>
    </source>
</evidence>
<accession>A0ABM9GTW2</accession>
<sequence length="41" mass="4480">MLVPPLAARPLSGADRYCSRWGPPPGSLTRIRPDDPRGRPP</sequence>